<feature type="domain" description="ACT" evidence="12">
    <location>
        <begin position="196"/>
        <end position="273"/>
    </location>
</feature>
<dbReference type="FunFam" id="3.40.190.10:FF:000064">
    <property type="entry name" value="Prephenate dehydratase"/>
    <property type="match status" value="1"/>
</dbReference>
<feature type="site" description="Essential for prephenate dehydratase activity" evidence="9">
    <location>
        <position position="175"/>
    </location>
</feature>
<dbReference type="CDD" id="cd04905">
    <property type="entry name" value="ACT_CM-PDT"/>
    <property type="match status" value="1"/>
</dbReference>
<dbReference type="InterPro" id="IPR018528">
    <property type="entry name" value="Preph_deHydtase_CS"/>
</dbReference>
<evidence type="ECO:0000259" key="11">
    <source>
        <dbReference type="PROSITE" id="PS51171"/>
    </source>
</evidence>
<dbReference type="FunFam" id="3.30.70.260:FF:000012">
    <property type="entry name" value="Prephenate dehydratase"/>
    <property type="match status" value="1"/>
</dbReference>
<protein>
    <recommendedName>
        <fullName evidence="3 10">Prephenate dehydratase</fullName>
        <shortName evidence="10">PDT</shortName>
        <ecNumber evidence="2 10">4.2.1.51</ecNumber>
    </recommendedName>
</protein>
<accession>A0A918AK68</accession>
<sequence>MLPRIAYFGPQGTFTEQAARGFAADSEVDSELLPHDTVPAALDAVRRGEADGACVPVENSVEGAVPATMDALAEGEPLVAVAEAVLPVRFSVLVRPDGGPVRTVASHPHALAQVRHWLAANLPDAAVVATTSTSAAAVAVLRGDYDAAVSAPVAVRHYPLEVLASDVADVSDAKTRFLLVRPPGVVPGPTGRDRTSIVVTAPDRVGVLSDVLTELALRRINLTRIESRPTKGKLGEYRFYVDFDGHVAEPRVGDALAALRRHCPRTRFLGSYPKAVEGSPAPAADNAEFVAAAEWVARIREGRGA</sequence>
<evidence type="ECO:0000256" key="2">
    <source>
        <dbReference type="ARBA" id="ARBA00013147"/>
    </source>
</evidence>
<comment type="caution">
    <text evidence="13">The sequence shown here is derived from an EMBL/GenBank/DDBJ whole genome shotgun (WGS) entry which is preliminary data.</text>
</comment>
<dbReference type="SUPFAM" id="SSF55021">
    <property type="entry name" value="ACT-like"/>
    <property type="match status" value="1"/>
</dbReference>
<evidence type="ECO:0000256" key="10">
    <source>
        <dbReference type="RuleBase" id="RU361254"/>
    </source>
</evidence>
<name>A0A918AK68_9PSEU</name>
<dbReference type="PIRSF" id="PIRSF001500">
    <property type="entry name" value="Chor_mut_pdt_Ppr"/>
    <property type="match status" value="1"/>
</dbReference>
<proteinExistence type="predicted"/>
<evidence type="ECO:0000256" key="9">
    <source>
        <dbReference type="PIRSR" id="PIRSR001500-2"/>
    </source>
</evidence>
<dbReference type="Proteomes" id="UP000639606">
    <property type="component" value="Unassembled WGS sequence"/>
</dbReference>
<dbReference type="InterPro" id="IPR002912">
    <property type="entry name" value="ACT_dom"/>
</dbReference>
<dbReference type="AlphaFoldDB" id="A0A918AK68"/>
<dbReference type="EMBL" id="BMRG01000001">
    <property type="protein sequence ID" value="GGP37298.1"/>
    <property type="molecule type" value="Genomic_DNA"/>
</dbReference>
<keyword evidence="7 10" id="KW-0456">Lyase</keyword>
<dbReference type="PROSITE" id="PS51671">
    <property type="entry name" value="ACT"/>
    <property type="match status" value="1"/>
</dbReference>
<dbReference type="GO" id="GO:0005737">
    <property type="term" value="C:cytoplasm"/>
    <property type="evidence" value="ECO:0007669"/>
    <property type="project" value="TreeGrafter"/>
</dbReference>
<evidence type="ECO:0000256" key="1">
    <source>
        <dbReference type="ARBA" id="ARBA00004741"/>
    </source>
</evidence>
<dbReference type="Pfam" id="PF01842">
    <property type="entry name" value="ACT"/>
    <property type="match status" value="1"/>
</dbReference>
<evidence type="ECO:0000256" key="7">
    <source>
        <dbReference type="ARBA" id="ARBA00023239"/>
    </source>
</evidence>
<dbReference type="Gene3D" id="3.30.70.260">
    <property type="match status" value="1"/>
</dbReference>
<evidence type="ECO:0000256" key="3">
    <source>
        <dbReference type="ARBA" id="ARBA00021872"/>
    </source>
</evidence>
<comment type="catalytic activity">
    <reaction evidence="8 10">
        <text>prephenate + H(+) = 3-phenylpyruvate + CO2 + H2O</text>
        <dbReference type="Rhea" id="RHEA:21648"/>
        <dbReference type="ChEBI" id="CHEBI:15377"/>
        <dbReference type="ChEBI" id="CHEBI:15378"/>
        <dbReference type="ChEBI" id="CHEBI:16526"/>
        <dbReference type="ChEBI" id="CHEBI:18005"/>
        <dbReference type="ChEBI" id="CHEBI:29934"/>
        <dbReference type="EC" id="4.2.1.51"/>
    </reaction>
</comment>
<dbReference type="PANTHER" id="PTHR21022:SF19">
    <property type="entry name" value="PREPHENATE DEHYDRATASE-RELATED"/>
    <property type="match status" value="1"/>
</dbReference>
<dbReference type="CDD" id="cd13632">
    <property type="entry name" value="PBP2_Aa-PDT_like"/>
    <property type="match status" value="1"/>
</dbReference>
<dbReference type="EC" id="4.2.1.51" evidence="2 10"/>
<keyword evidence="4 10" id="KW-0028">Amino-acid biosynthesis</keyword>
<keyword evidence="5 10" id="KW-0057">Aromatic amino acid biosynthesis</keyword>
<evidence type="ECO:0000256" key="8">
    <source>
        <dbReference type="ARBA" id="ARBA00047848"/>
    </source>
</evidence>
<dbReference type="InterPro" id="IPR001086">
    <property type="entry name" value="Preph_deHydtase"/>
</dbReference>
<evidence type="ECO:0000259" key="12">
    <source>
        <dbReference type="PROSITE" id="PS51671"/>
    </source>
</evidence>
<feature type="domain" description="Prephenate dehydratase" evidence="11">
    <location>
        <begin position="4"/>
        <end position="182"/>
    </location>
</feature>
<dbReference type="Gene3D" id="3.40.190.10">
    <property type="entry name" value="Periplasmic binding protein-like II"/>
    <property type="match status" value="2"/>
</dbReference>
<keyword evidence="6 10" id="KW-0584">Phenylalanine biosynthesis</keyword>
<evidence type="ECO:0000256" key="5">
    <source>
        <dbReference type="ARBA" id="ARBA00023141"/>
    </source>
</evidence>
<organism evidence="13 14">
    <name type="scientific">Saccharothrix coeruleofusca</name>
    <dbReference type="NCBI Taxonomy" id="33919"/>
    <lineage>
        <taxon>Bacteria</taxon>
        <taxon>Bacillati</taxon>
        <taxon>Actinomycetota</taxon>
        <taxon>Actinomycetes</taxon>
        <taxon>Pseudonocardiales</taxon>
        <taxon>Pseudonocardiaceae</taxon>
        <taxon>Saccharothrix</taxon>
    </lineage>
</organism>
<keyword evidence="14" id="KW-1185">Reference proteome</keyword>
<dbReference type="GO" id="GO:0009094">
    <property type="term" value="P:L-phenylalanine biosynthetic process"/>
    <property type="evidence" value="ECO:0007669"/>
    <property type="project" value="UniProtKB-KW"/>
</dbReference>
<evidence type="ECO:0000256" key="6">
    <source>
        <dbReference type="ARBA" id="ARBA00023222"/>
    </source>
</evidence>
<evidence type="ECO:0000313" key="14">
    <source>
        <dbReference type="Proteomes" id="UP000639606"/>
    </source>
</evidence>
<comment type="pathway">
    <text evidence="1 10">Amino-acid biosynthesis; L-phenylalanine biosynthesis; phenylpyruvate from prephenate: step 1/1.</text>
</comment>
<dbReference type="InterPro" id="IPR045865">
    <property type="entry name" value="ACT-like_dom_sf"/>
</dbReference>
<dbReference type="PROSITE" id="PS51171">
    <property type="entry name" value="PREPHENATE_DEHYDR_3"/>
    <property type="match status" value="1"/>
</dbReference>
<dbReference type="PROSITE" id="PS00857">
    <property type="entry name" value="PREPHENATE_DEHYDR_1"/>
    <property type="match status" value="1"/>
</dbReference>
<reference evidence="13" key="2">
    <citation type="submission" date="2020-09" db="EMBL/GenBank/DDBJ databases">
        <authorList>
            <person name="Sun Q."/>
            <person name="Ohkuma M."/>
        </authorList>
    </citation>
    <scope>NUCLEOTIDE SEQUENCE</scope>
    <source>
        <strain evidence="13">JCM 3313</strain>
    </source>
</reference>
<dbReference type="SUPFAM" id="SSF53850">
    <property type="entry name" value="Periplasmic binding protein-like II"/>
    <property type="match status" value="1"/>
</dbReference>
<dbReference type="Pfam" id="PF00800">
    <property type="entry name" value="PDT"/>
    <property type="match status" value="1"/>
</dbReference>
<dbReference type="NCBIfam" id="NF008865">
    <property type="entry name" value="PRK11898.1"/>
    <property type="match status" value="1"/>
</dbReference>
<gene>
    <name evidence="10 13" type="primary">pheA</name>
    <name evidence="13" type="ORF">GCM10010185_05820</name>
</gene>
<reference evidence="13" key="1">
    <citation type="journal article" date="2014" name="Int. J. Syst. Evol. Microbiol.">
        <title>Complete genome sequence of Corynebacterium casei LMG S-19264T (=DSM 44701T), isolated from a smear-ripened cheese.</title>
        <authorList>
            <consortium name="US DOE Joint Genome Institute (JGI-PGF)"/>
            <person name="Walter F."/>
            <person name="Albersmeier A."/>
            <person name="Kalinowski J."/>
            <person name="Ruckert C."/>
        </authorList>
    </citation>
    <scope>NUCLEOTIDE SEQUENCE</scope>
    <source>
        <strain evidence="13">JCM 3313</strain>
    </source>
</reference>
<dbReference type="PROSITE" id="PS00858">
    <property type="entry name" value="PREPHENATE_DEHYDR_2"/>
    <property type="match status" value="1"/>
</dbReference>
<dbReference type="GO" id="GO:0004664">
    <property type="term" value="F:prephenate dehydratase activity"/>
    <property type="evidence" value="ECO:0007669"/>
    <property type="project" value="UniProtKB-UniRule"/>
</dbReference>
<evidence type="ECO:0000256" key="4">
    <source>
        <dbReference type="ARBA" id="ARBA00022605"/>
    </source>
</evidence>
<evidence type="ECO:0000313" key="13">
    <source>
        <dbReference type="EMBL" id="GGP37298.1"/>
    </source>
</evidence>
<dbReference type="PANTHER" id="PTHR21022">
    <property type="entry name" value="PREPHENATE DEHYDRATASE P PROTEIN"/>
    <property type="match status" value="1"/>
</dbReference>
<dbReference type="InterPro" id="IPR008242">
    <property type="entry name" value="Chor_mutase/pphenate_deHydtase"/>
</dbReference>